<dbReference type="PANTHER" id="PTHR43356:SF3">
    <property type="entry name" value="PHOSPHATE ACETYLTRANSFERASE"/>
    <property type="match status" value="1"/>
</dbReference>
<proteinExistence type="predicted"/>
<gene>
    <name evidence="1" type="ORF">RJJ65_39465</name>
</gene>
<dbReference type="SUPFAM" id="SSF52540">
    <property type="entry name" value="P-loop containing nucleoside triphosphate hydrolases"/>
    <property type="match status" value="1"/>
</dbReference>
<protein>
    <submittedName>
        <fullName evidence="1">AAA family ATPase</fullName>
    </submittedName>
</protein>
<dbReference type="PROSITE" id="PS51257">
    <property type="entry name" value="PROKAR_LIPOPROTEIN"/>
    <property type="match status" value="1"/>
</dbReference>
<dbReference type="Gene3D" id="3.40.50.300">
    <property type="entry name" value="P-loop containing nucleotide triphosphate hydrolases"/>
    <property type="match status" value="1"/>
</dbReference>
<reference evidence="1" key="1">
    <citation type="submission" date="2023-04" db="EMBL/GenBank/DDBJ databases">
        <title>Genomic characterization of faba bean (Vicia faba) microsymbionts in Mexican soils.</title>
        <authorList>
            <person name="Rivera Orduna F.N."/>
            <person name="Guevara-Luna J."/>
            <person name="Yan J."/>
            <person name="Arroyo-Herrera I."/>
            <person name="Li Y."/>
            <person name="Vasquez-Murrieta M.S."/>
            <person name="Wang E.T."/>
        </authorList>
    </citation>
    <scope>NUCLEOTIDE SEQUENCE</scope>
    <source>
        <strain evidence="1">CH26</strain>
    </source>
</reference>
<feature type="non-terminal residue" evidence="1">
    <location>
        <position position="114"/>
    </location>
</feature>
<evidence type="ECO:0000313" key="2">
    <source>
        <dbReference type="Proteomes" id="UP001268610"/>
    </source>
</evidence>
<dbReference type="AlphaFoldDB" id="A0AAJ2GZF8"/>
<organism evidence="1 2">
    <name type="scientific">Rhizobium hidalgonense</name>
    <dbReference type="NCBI Taxonomy" id="1538159"/>
    <lineage>
        <taxon>Bacteria</taxon>
        <taxon>Pseudomonadati</taxon>
        <taxon>Pseudomonadota</taxon>
        <taxon>Alphaproteobacteria</taxon>
        <taxon>Hyphomicrobiales</taxon>
        <taxon>Rhizobiaceae</taxon>
        <taxon>Rhizobium/Agrobacterium group</taxon>
        <taxon>Rhizobium</taxon>
    </lineage>
</organism>
<sequence length="114" mass="12057">MKTFLLIPTGAGVGLTSACLGLIHALDCLGIKSGFLKPFLQLETNGTGADRSSALIGRTFGLVPPQAISQHHVERMLGDNQLDELLEQVISLHRQASIDKNIVVVEGVVPTGEA</sequence>
<dbReference type="Pfam" id="PF13500">
    <property type="entry name" value="AAA_26"/>
    <property type="match status" value="1"/>
</dbReference>
<dbReference type="PANTHER" id="PTHR43356">
    <property type="entry name" value="PHOSPHATE ACETYLTRANSFERASE"/>
    <property type="match status" value="1"/>
</dbReference>
<dbReference type="CDD" id="cd03109">
    <property type="entry name" value="DTBS"/>
    <property type="match status" value="1"/>
</dbReference>
<dbReference type="EMBL" id="JAVLSF010001019">
    <property type="protein sequence ID" value="MDR9778625.1"/>
    <property type="molecule type" value="Genomic_DNA"/>
</dbReference>
<comment type="caution">
    <text evidence="1">The sequence shown here is derived from an EMBL/GenBank/DDBJ whole genome shotgun (WGS) entry which is preliminary data.</text>
</comment>
<evidence type="ECO:0000313" key="1">
    <source>
        <dbReference type="EMBL" id="MDR9778625.1"/>
    </source>
</evidence>
<accession>A0AAJ2GZF8</accession>
<dbReference type="Proteomes" id="UP001268610">
    <property type="component" value="Unassembled WGS sequence"/>
</dbReference>
<name>A0AAJ2GZF8_9HYPH</name>
<dbReference type="InterPro" id="IPR050500">
    <property type="entry name" value="Phos_Acetyltrans/Butyryltrans"/>
</dbReference>
<dbReference type="InterPro" id="IPR027417">
    <property type="entry name" value="P-loop_NTPase"/>
</dbReference>
<dbReference type="RefSeq" id="WP_310866645.1">
    <property type="nucleotide sequence ID" value="NZ_JAVLSF010001019.1"/>
</dbReference>